<proteinExistence type="inferred from homology"/>
<dbReference type="Gene3D" id="3.30.420.10">
    <property type="entry name" value="Ribonuclease H-like superfamily/Ribonuclease H"/>
    <property type="match status" value="1"/>
</dbReference>
<keyword evidence="2" id="KW-0698">rRNA processing</keyword>
<dbReference type="InterPro" id="IPR045092">
    <property type="entry name" value="Rrp6-like"/>
</dbReference>
<dbReference type="GO" id="GO:0005730">
    <property type="term" value="C:nucleolus"/>
    <property type="evidence" value="ECO:0007669"/>
    <property type="project" value="TreeGrafter"/>
</dbReference>
<evidence type="ECO:0000256" key="6">
    <source>
        <dbReference type="ARBA" id="ARBA00022839"/>
    </source>
</evidence>
<dbReference type="InterPro" id="IPR012337">
    <property type="entry name" value="RNaseH-like_sf"/>
</dbReference>
<evidence type="ECO:0000313" key="11">
    <source>
        <dbReference type="EMBL" id="KAJ9148602.1"/>
    </source>
</evidence>
<dbReference type="GO" id="GO:0000176">
    <property type="term" value="C:nuclear exosome (RNase complex)"/>
    <property type="evidence" value="ECO:0007669"/>
    <property type="project" value="InterPro"/>
</dbReference>
<dbReference type="InterPro" id="IPR010997">
    <property type="entry name" value="HRDC-like_sf"/>
</dbReference>
<dbReference type="GO" id="GO:0071037">
    <property type="term" value="P:nuclear polyadenylation-dependent snRNA catabolic process"/>
    <property type="evidence" value="ECO:0007669"/>
    <property type="project" value="TreeGrafter"/>
</dbReference>
<dbReference type="InterPro" id="IPR036397">
    <property type="entry name" value="RNaseH_sf"/>
</dbReference>
<dbReference type="GO" id="GO:0071051">
    <property type="term" value="P:poly(A)-dependent snoRNA 3'-end processing"/>
    <property type="evidence" value="ECO:0007669"/>
    <property type="project" value="TreeGrafter"/>
</dbReference>
<dbReference type="GO" id="GO:0071044">
    <property type="term" value="P:histone mRNA catabolic process"/>
    <property type="evidence" value="ECO:0007669"/>
    <property type="project" value="TreeGrafter"/>
</dbReference>
<evidence type="ECO:0000256" key="2">
    <source>
        <dbReference type="ARBA" id="ARBA00022552"/>
    </source>
</evidence>
<dbReference type="PANTHER" id="PTHR12124">
    <property type="entry name" value="POLYMYOSITIS/SCLERODERMA AUTOANTIGEN-RELATED"/>
    <property type="match status" value="1"/>
</dbReference>
<dbReference type="GO" id="GO:0071038">
    <property type="term" value="P:TRAMP-dependent tRNA surveillance pathway"/>
    <property type="evidence" value="ECO:0007669"/>
    <property type="project" value="TreeGrafter"/>
</dbReference>
<dbReference type="GO" id="GO:0000467">
    <property type="term" value="P:exonucleolytic trimming to generate mature 3'-end of 5.8S rRNA from tricistronic rRNA transcript (SSU-rRNA, 5.8S rRNA, LSU-rRNA)"/>
    <property type="evidence" value="ECO:0007669"/>
    <property type="project" value="InterPro"/>
</dbReference>
<dbReference type="GO" id="GO:0000175">
    <property type="term" value="F:3'-5'-RNA exonuclease activity"/>
    <property type="evidence" value="ECO:0007669"/>
    <property type="project" value="InterPro"/>
</dbReference>
<keyword evidence="7" id="KW-0539">Nucleus</keyword>
<dbReference type="InterPro" id="IPR002562">
    <property type="entry name" value="3'-5'_exonuclease_dom"/>
</dbReference>
<comment type="similarity">
    <text evidence="8">Belongs to the exosome component 10/RRP6 family.</text>
</comment>
<sequence>MDPSKDFKSLQEKVQKALVSTTKSANRIANEDLSFQRTVNPDVAERLDEQTSRLLKLSGDLLESAAKATDQNAPSSFDDPEDVDIQWRAVVDVIDSLLERADTCLDEYTGLVKRKDAPTSADANPKRHKTNDRLDRNFRRANIIKPQNAFEHKPNNFETGPWKPILGTKPHATVPLDESLSTFIDEYDHLQYKHPYETEILNLEYPASVYQKKDAIPYLPVETTTAIWVDTYEGVLEMLEELKKAKEIAIDLEHHDFRTYTGLLSLMQISTREKDWIVDTLKPWRHRLEVLNEVFADPSIVKVFHGAFMDIVWLQRDLGLYIVGLFDTFHASGALGYPGRSLAYLLKKFVDFDADKKYQMADWRIRPLPEEMFYYARSDTHYLLYIYDKLRNELLEHSDRSDPEKDLIRTVLQKSKETSLLRYEAPLADPETGHGSRGWFNTLVKTPSLLKNEEFAVYRAVHKWRDDLARRDDENPAFVMPQQTLIEIARIMPSDQKALWSLLNNSSQSVKKSLDELFALIQEAKAQGANGPSMMDFFRGDTVGSLAKRLFAKKDEDPDAGLPSAKELKSEQSQLWGNVPLSSLWDASSSLLKEANGVQIAVPWSNFVQGATVDLGRDESTQEVEPKGMESDMLPLETKSAPKPADDEFTLRAGRKREHDEISQDPTSTPGPEAEAETPIQDDQDVITLKDDDEEKRRRKAERKKMKKEKKQEKKRQRLITDQAAPDGQSPGVGAAEDAEEEDQPFDYSTAESVLHAKKANGGETSKVFDPYVSKMTTEGPKAARRMHGEKPGKSHTFKK</sequence>
<dbReference type="SMART" id="SM00341">
    <property type="entry name" value="HRDC"/>
    <property type="match status" value="1"/>
</dbReference>
<keyword evidence="5" id="KW-0271">Exosome</keyword>
<evidence type="ECO:0000256" key="7">
    <source>
        <dbReference type="ARBA" id="ARBA00023242"/>
    </source>
</evidence>
<dbReference type="Pfam" id="PF08066">
    <property type="entry name" value="PMC2NT"/>
    <property type="match status" value="1"/>
</dbReference>
<reference evidence="11" key="1">
    <citation type="submission" date="2022-07" db="EMBL/GenBank/DDBJ databases">
        <title>Fungi with potential for degradation of polypropylene.</title>
        <authorList>
            <person name="Gostincar C."/>
        </authorList>
    </citation>
    <scope>NUCLEOTIDE SEQUENCE</scope>
    <source>
        <strain evidence="11">EXF-13308</strain>
    </source>
</reference>
<accession>A0AA38RH84</accession>
<evidence type="ECO:0000256" key="1">
    <source>
        <dbReference type="ARBA" id="ARBA00004123"/>
    </source>
</evidence>
<evidence type="ECO:0000256" key="9">
    <source>
        <dbReference type="SAM" id="MobiDB-lite"/>
    </source>
</evidence>
<feature type="compositionally biased region" description="Basic residues" evidence="9">
    <location>
        <begin position="697"/>
        <end position="718"/>
    </location>
</feature>
<dbReference type="InterPro" id="IPR049559">
    <property type="entry name" value="Rrp6p-like_exo"/>
</dbReference>
<name>A0AA38RH84_9PEZI</name>
<feature type="compositionally biased region" description="Acidic residues" evidence="9">
    <location>
        <begin position="674"/>
        <end position="685"/>
    </location>
</feature>
<evidence type="ECO:0000256" key="3">
    <source>
        <dbReference type="ARBA" id="ARBA00022722"/>
    </source>
</evidence>
<dbReference type="FunFam" id="3.30.420.10:FF:000059">
    <property type="entry name" value="Exosome complex exonuclease Rrp6"/>
    <property type="match status" value="1"/>
</dbReference>
<dbReference type="GO" id="GO:0000166">
    <property type="term" value="F:nucleotide binding"/>
    <property type="evidence" value="ECO:0007669"/>
    <property type="project" value="InterPro"/>
</dbReference>
<feature type="domain" description="HRDC" evidence="10">
    <location>
        <begin position="451"/>
        <end position="531"/>
    </location>
</feature>
<dbReference type="GO" id="GO:0071035">
    <property type="term" value="P:nuclear polyadenylation-dependent rRNA catabolic process"/>
    <property type="evidence" value="ECO:0007669"/>
    <property type="project" value="TreeGrafter"/>
</dbReference>
<dbReference type="EMBL" id="JANBVO010000012">
    <property type="protein sequence ID" value="KAJ9148602.1"/>
    <property type="molecule type" value="Genomic_DNA"/>
</dbReference>
<evidence type="ECO:0000259" key="10">
    <source>
        <dbReference type="PROSITE" id="PS50967"/>
    </source>
</evidence>
<dbReference type="SMART" id="SM00474">
    <property type="entry name" value="35EXOc"/>
    <property type="match status" value="1"/>
</dbReference>
<dbReference type="SUPFAM" id="SSF53098">
    <property type="entry name" value="Ribonuclease H-like"/>
    <property type="match status" value="1"/>
</dbReference>
<gene>
    <name evidence="11" type="ORF">NKR23_g4833</name>
</gene>
<keyword evidence="4" id="KW-0378">Hydrolase</keyword>
<dbReference type="AlphaFoldDB" id="A0AA38RH84"/>
<comment type="caution">
    <text evidence="11">The sequence shown here is derived from an EMBL/GenBank/DDBJ whole genome shotgun (WGS) entry which is preliminary data.</text>
</comment>
<organism evidence="11 12">
    <name type="scientific">Pleurostoma richardsiae</name>
    <dbReference type="NCBI Taxonomy" id="41990"/>
    <lineage>
        <taxon>Eukaryota</taxon>
        <taxon>Fungi</taxon>
        <taxon>Dikarya</taxon>
        <taxon>Ascomycota</taxon>
        <taxon>Pezizomycotina</taxon>
        <taxon>Sordariomycetes</taxon>
        <taxon>Sordariomycetidae</taxon>
        <taxon>Calosphaeriales</taxon>
        <taxon>Pleurostomataceae</taxon>
        <taxon>Pleurostoma</taxon>
    </lineage>
</organism>
<evidence type="ECO:0000313" key="12">
    <source>
        <dbReference type="Proteomes" id="UP001174694"/>
    </source>
</evidence>
<evidence type="ECO:0000256" key="5">
    <source>
        <dbReference type="ARBA" id="ARBA00022835"/>
    </source>
</evidence>
<dbReference type="PANTHER" id="PTHR12124:SF47">
    <property type="entry name" value="EXOSOME COMPONENT 10"/>
    <property type="match status" value="1"/>
</dbReference>
<dbReference type="PROSITE" id="PS50967">
    <property type="entry name" value="HRDC"/>
    <property type="match status" value="1"/>
</dbReference>
<feature type="region of interest" description="Disordered" evidence="9">
    <location>
        <begin position="616"/>
        <end position="800"/>
    </location>
</feature>
<keyword evidence="12" id="KW-1185">Reference proteome</keyword>
<dbReference type="GO" id="GO:0003727">
    <property type="term" value="F:single-stranded RNA binding"/>
    <property type="evidence" value="ECO:0007669"/>
    <property type="project" value="TreeGrafter"/>
</dbReference>
<feature type="compositionally biased region" description="Basic and acidic residues" evidence="9">
    <location>
        <begin position="616"/>
        <end position="630"/>
    </location>
</feature>
<dbReference type="Gene3D" id="1.10.150.80">
    <property type="entry name" value="HRDC domain"/>
    <property type="match status" value="1"/>
</dbReference>
<dbReference type="CDD" id="cd06147">
    <property type="entry name" value="Rrp6p_like_exo"/>
    <property type="match status" value="1"/>
</dbReference>
<dbReference type="InterPro" id="IPR002121">
    <property type="entry name" value="HRDC_dom"/>
</dbReference>
<evidence type="ECO:0000256" key="4">
    <source>
        <dbReference type="ARBA" id="ARBA00022801"/>
    </source>
</evidence>
<keyword evidence="6 11" id="KW-0269">Exonuclease</keyword>
<dbReference type="Proteomes" id="UP001174694">
    <property type="component" value="Unassembled WGS sequence"/>
</dbReference>
<dbReference type="GO" id="GO:0071036">
    <property type="term" value="P:nuclear polyadenylation-dependent snoRNA catabolic process"/>
    <property type="evidence" value="ECO:0007669"/>
    <property type="project" value="TreeGrafter"/>
</dbReference>
<dbReference type="FunFam" id="1.10.150.80:FF:000001">
    <property type="entry name" value="Putative exosome component 10"/>
    <property type="match status" value="1"/>
</dbReference>
<comment type="subcellular location">
    <subcellularLocation>
        <location evidence="1">Nucleus</location>
    </subcellularLocation>
</comment>
<dbReference type="Pfam" id="PF00570">
    <property type="entry name" value="HRDC"/>
    <property type="match status" value="1"/>
</dbReference>
<dbReference type="GO" id="GO:0071039">
    <property type="term" value="P:nuclear polyadenylation-dependent CUT catabolic process"/>
    <property type="evidence" value="ECO:0007669"/>
    <property type="project" value="TreeGrafter"/>
</dbReference>
<evidence type="ECO:0000256" key="8">
    <source>
        <dbReference type="ARBA" id="ARBA00043957"/>
    </source>
</evidence>
<dbReference type="InterPro" id="IPR044876">
    <property type="entry name" value="HRDC_dom_sf"/>
</dbReference>
<dbReference type="GO" id="GO:0071040">
    <property type="term" value="P:nuclear polyadenylation-dependent antisense transcript catabolic process"/>
    <property type="evidence" value="ECO:0007669"/>
    <property type="project" value="TreeGrafter"/>
</dbReference>
<protein>
    <submittedName>
        <fullName evidence="11">Exosome complex exonuclease rrp6</fullName>
    </submittedName>
</protein>
<dbReference type="SUPFAM" id="SSF47819">
    <property type="entry name" value="HRDC-like"/>
    <property type="match status" value="1"/>
</dbReference>
<dbReference type="Pfam" id="PF01612">
    <property type="entry name" value="DNA_pol_A_exo1"/>
    <property type="match status" value="1"/>
</dbReference>
<keyword evidence="3" id="KW-0540">Nuclease</keyword>
<dbReference type="InterPro" id="IPR012588">
    <property type="entry name" value="Exosome-assoc_fac_Rrp6_N"/>
</dbReference>